<protein>
    <submittedName>
        <fullName evidence="1">Uncharacterized protein</fullName>
    </submittedName>
</protein>
<proteinExistence type="predicted"/>
<organism evidence="1">
    <name type="scientific">Eucalyptus grandis</name>
    <name type="common">Flooded gum</name>
    <dbReference type="NCBI Taxonomy" id="71139"/>
    <lineage>
        <taxon>Eukaryota</taxon>
        <taxon>Viridiplantae</taxon>
        <taxon>Streptophyta</taxon>
        <taxon>Embryophyta</taxon>
        <taxon>Tracheophyta</taxon>
        <taxon>Spermatophyta</taxon>
        <taxon>Magnoliopsida</taxon>
        <taxon>eudicotyledons</taxon>
        <taxon>Gunneridae</taxon>
        <taxon>Pentapetalae</taxon>
        <taxon>rosids</taxon>
        <taxon>malvids</taxon>
        <taxon>Myrtales</taxon>
        <taxon>Myrtaceae</taxon>
        <taxon>Myrtoideae</taxon>
        <taxon>Eucalypteae</taxon>
        <taxon>Eucalyptus</taxon>
    </lineage>
</organism>
<dbReference type="InParanoid" id="A0A059A282"/>
<reference evidence="1" key="1">
    <citation type="submission" date="2013-07" db="EMBL/GenBank/DDBJ databases">
        <title>The genome of Eucalyptus grandis.</title>
        <authorList>
            <person name="Schmutz J."/>
            <person name="Hayes R."/>
            <person name="Myburg A."/>
            <person name="Tuskan G."/>
            <person name="Grattapaglia D."/>
            <person name="Rokhsar D.S."/>
        </authorList>
    </citation>
    <scope>NUCLEOTIDE SEQUENCE</scope>
    <source>
        <tissue evidence="1">Leaf extractions</tissue>
    </source>
</reference>
<gene>
    <name evidence="1" type="ORF">EUGRSUZ_K01968</name>
</gene>
<sequence length="111" mass="13160">MKTRFLLDAVNNNFTLKRRIRKRYMSTTSELKQKPVFSSCHFKSSAQVMKKECDQRSSKGILQQILVSLPHSHFLLPHPQLVEPQSYSYSSRRLSKIDADKKMTWRHKHTR</sequence>
<dbReference type="Gramene" id="KCW48242">
    <property type="protein sequence ID" value="KCW48242"/>
    <property type="gene ID" value="EUGRSUZ_K01968"/>
</dbReference>
<accession>A0A059A282</accession>
<dbReference type="AlphaFoldDB" id="A0A059A282"/>
<evidence type="ECO:0000313" key="1">
    <source>
        <dbReference type="EMBL" id="KCW48242.1"/>
    </source>
</evidence>
<name>A0A059A282_EUCGR</name>
<dbReference type="EMBL" id="KK198763">
    <property type="protein sequence ID" value="KCW48242.1"/>
    <property type="molecule type" value="Genomic_DNA"/>
</dbReference>